<sequence length="80" mass="8380">MPSINIDALNKAGRPGASVQGIEILTGVLEATVRDPSRSGPGTRLINRLTKPKLTSASAGNPTPIFTPARRHPKGNRGLI</sequence>
<organism evidence="2 3">
    <name type="scientific">Mycobacterium avium subsp. hominissuis</name>
    <dbReference type="NCBI Taxonomy" id="439334"/>
    <lineage>
        <taxon>Bacteria</taxon>
        <taxon>Bacillati</taxon>
        <taxon>Actinomycetota</taxon>
        <taxon>Actinomycetes</taxon>
        <taxon>Mycobacteriales</taxon>
        <taxon>Mycobacteriaceae</taxon>
        <taxon>Mycobacterium</taxon>
        <taxon>Mycobacterium avium complex (MAC)</taxon>
    </lineage>
</organism>
<reference evidence="2 3" key="1">
    <citation type="submission" date="2019-09" db="EMBL/GenBank/DDBJ databases">
        <title>Complete genome sequence of Mycobacterium avium subsp. hominissuis strain JP-H-1.</title>
        <authorList>
            <person name="Kinoshita Y."/>
            <person name="Niwa H."/>
            <person name="Uchida-Fujii E."/>
            <person name="Nukada T."/>
        </authorList>
    </citation>
    <scope>NUCLEOTIDE SEQUENCE [LARGE SCALE GENOMIC DNA]</scope>
    <source>
        <strain evidence="2 3">JP-H-1</strain>
    </source>
</reference>
<evidence type="ECO:0000256" key="1">
    <source>
        <dbReference type="SAM" id="MobiDB-lite"/>
    </source>
</evidence>
<name>A0AAI8X1B7_MYCAV</name>
<dbReference type="AlphaFoldDB" id="A0AAI8X1B7"/>
<accession>A0AAI8X1B7</accession>
<feature type="region of interest" description="Disordered" evidence="1">
    <location>
        <begin position="52"/>
        <end position="80"/>
    </location>
</feature>
<proteinExistence type="predicted"/>
<evidence type="ECO:0000313" key="2">
    <source>
        <dbReference type="EMBL" id="BBN46488.1"/>
    </source>
</evidence>
<evidence type="ECO:0000313" key="3">
    <source>
        <dbReference type="Proteomes" id="UP000327362"/>
    </source>
</evidence>
<dbReference type="EMBL" id="AP020326">
    <property type="protein sequence ID" value="BBN46488.1"/>
    <property type="molecule type" value="Genomic_DNA"/>
</dbReference>
<protein>
    <submittedName>
        <fullName evidence="2">Uncharacterized protein</fullName>
    </submittedName>
</protein>
<dbReference type="Proteomes" id="UP000327362">
    <property type="component" value="Chromosome"/>
</dbReference>
<gene>
    <name evidence="2" type="ORF">JPH1_09630</name>
</gene>
<feature type="compositionally biased region" description="Basic residues" evidence="1">
    <location>
        <begin position="69"/>
        <end position="80"/>
    </location>
</feature>